<dbReference type="GO" id="GO:0016020">
    <property type="term" value="C:membrane"/>
    <property type="evidence" value="ECO:0007669"/>
    <property type="project" value="InterPro"/>
</dbReference>
<evidence type="ECO:0000256" key="1">
    <source>
        <dbReference type="SAM" id="Phobius"/>
    </source>
</evidence>
<evidence type="ECO:0000313" key="2">
    <source>
        <dbReference type="EMBL" id="ADI19349.1"/>
    </source>
</evidence>
<dbReference type="InterPro" id="IPR003425">
    <property type="entry name" value="CCB3/YggT"/>
</dbReference>
<keyword evidence="1" id="KW-1133">Transmembrane helix</keyword>
<reference evidence="2" key="1">
    <citation type="journal article" date="2011" name="Environ. Microbiol.">
        <title>Time-series analyses of Monterey Bay coastal microbial picoplankton using a 'genome proxy' microarray.</title>
        <authorList>
            <person name="Rich V.I."/>
            <person name="Pham V.D."/>
            <person name="Eppley J."/>
            <person name="Shi Y."/>
            <person name="DeLong E.F."/>
        </authorList>
    </citation>
    <scope>NUCLEOTIDE SEQUENCE</scope>
</reference>
<dbReference type="EMBL" id="GU474918">
    <property type="protein sequence ID" value="ADI19349.1"/>
    <property type="molecule type" value="Genomic_DNA"/>
</dbReference>
<dbReference type="AlphaFoldDB" id="E0XY58"/>
<protein>
    <recommendedName>
        <fullName evidence="3">Integral membrane protein</fullName>
    </recommendedName>
</protein>
<keyword evidence="1" id="KW-0812">Transmembrane</keyword>
<dbReference type="Pfam" id="PF02325">
    <property type="entry name" value="CCB3_YggT"/>
    <property type="match status" value="1"/>
</dbReference>
<accession>E0XY58</accession>
<evidence type="ECO:0008006" key="3">
    <source>
        <dbReference type="Google" id="ProtNLM"/>
    </source>
</evidence>
<keyword evidence="1" id="KW-0472">Membrane</keyword>
<feature type="transmembrane region" description="Helical" evidence="1">
    <location>
        <begin position="36"/>
        <end position="56"/>
    </location>
</feature>
<name>E0XY58_9CHLR</name>
<proteinExistence type="predicted"/>
<sequence length="60" mass="6660">MSWISPQGKDPLSNFLIQTTEPILGPIRQLMPKMGMFDLSPMVALLLLNLVILPVVRTAL</sequence>
<organism evidence="2">
    <name type="scientific">uncultured Chloroflexi bacterium HF0500_03M05</name>
    <dbReference type="NCBI Taxonomy" id="710737"/>
    <lineage>
        <taxon>Bacteria</taxon>
        <taxon>Bacillati</taxon>
        <taxon>Chloroflexota</taxon>
        <taxon>environmental samples</taxon>
    </lineage>
</organism>